<name>A0AAW0XH86_CHEQU</name>
<feature type="signal peptide" evidence="1">
    <location>
        <begin position="1"/>
        <end position="16"/>
    </location>
</feature>
<feature type="chain" id="PRO_5043766008" description="Secreted protein" evidence="1">
    <location>
        <begin position="17"/>
        <end position="106"/>
    </location>
</feature>
<evidence type="ECO:0000313" key="2">
    <source>
        <dbReference type="EMBL" id="KAK8737414.1"/>
    </source>
</evidence>
<dbReference type="AlphaFoldDB" id="A0AAW0XH86"/>
<reference evidence="2 3" key="1">
    <citation type="journal article" date="2024" name="BMC Genomics">
        <title>Genome assembly of redclaw crayfish (Cherax quadricarinatus) provides insights into its immune adaptation and hypoxia tolerance.</title>
        <authorList>
            <person name="Liu Z."/>
            <person name="Zheng J."/>
            <person name="Li H."/>
            <person name="Fang K."/>
            <person name="Wang S."/>
            <person name="He J."/>
            <person name="Zhou D."/>
            <person name="Weng S."/>
            <person name="Chi M."/>
            <person name="Gu Z."/>
            <person name="He J."/>
            <person name="Li F."/>
            <person name="Wang M."/>
        </authorList>
    </citation>
    <scope>NUCLEOTIDE SEQUENCE [LARGE SCALE GENOMIC DNA]</scope>
    <source>
        <strain evidence="2">ZL_2023a</strain>
    </source>
</reference>
<organism evidence="2 3">
    <name type="scientific">Cherax quadricarinatus</name>
    <name type="common">Australian red claw crayfish</name>
    <dbReference type="NCBI Taxonomy" id="27406"/>
    <lineage>
        <taxon>Eukaryota</taxon>
        <taxon>Metazoa</taxon>
        <taxon>Ecdysozoa</taxon>
        <taxon>Arthropoda</taxon>
        <taxon>Crustacea</taxon>
        <taxon>Multicrustacea</taxon>
        <taxon>Malacostraca</taxon>
        <taxon>Eumalacostraca</taxon>
        <taxon>Eucarida</taxon>
        <taxon>Decapoda</taxon>
        <taxon>Pleocyemata</taxon>
        <taxon>Astacidea</taxon>
        <taxon>Parastacoidea</taxon>
        <taxon>Parastacidae</taxon>
        <taxon>Cherax</taxon>
    </lineage>
</organism>
<keyword evidence="3" id="KW-1185">Reference proteome</keyword>
<protein>
    <recommendedName>
        <fullName evidence="4">Secreted protein</fullName>
    </recommendedName>
</protein>
<gene>
    <name evidence="2" type="ORF">OTU49_004469</name>
</gene>
<evidence type="ECO:0000313" key="3">
    <source>
        <dbReference type="Proteomes" id="UP001445076"/>
    </source>
</evidence>
<dbReference type="EMBL" id="JARKIK010000042">
    <property type="protein sequence ID" value="KAK8737414.1"/>
    <property type="molecule type" value="Genomic_DNA"/>
</dbReference>
<sequence length="106" mass="12009">MLSVQFLVKLSWLSAACHTCLVPHYLTPMHIYTHFCSLSFHHRVMSPYTVLAIELKRNTCNTGGAKKKKRNECENLGVGMSCPFFLEGIQYKVISSNTSKAWGKLE</sequence>
<evidence type="ECO:0000256" key="1">
    <source>
        <dbReference type="SAM" id="SignalP"/>
    </source>
</evidence>
<comment type="caution">
    <text evidence="2">The sequence shown here is derived from an EMBL/GenBank/DDBJ whole genome shotgun (WGS) entry which is preliminary data.</text>
</comment>
<accession>A0AAW0XH86</accession>
<evidence type="ECO:0008006" key="4">
    <source>
        <dbReference type="Google" id="ProtNLM"/>
    </source>
</evidence>
<keyword evidence="1" id="KW-0732">Signal</keyword>
<proteinExistence type="predicted"/>
<dbReference type="Proteomes" id="UP001445076">
    <property type="component" value="Unassembled WGS sequence"/>
</dbReference>